<dbReference type="Proteomes" id="UP001500325">
    <property type="component" value="Unassembled WGS sequence"/>
</dbReference>
<feature type="compositionally biased region" description="Basic and acidic residues" evidence="1">
    <location>
        <begin position="54"/>
        <end position="73"/>
    </location>
</feature>
<feature type="region of interest" description="Disordered" evidence="1">
    <location>
        <begin position="47"/>
        <end position="93"/>
    </location>
</feature>
<organism evidence="2 3">
    <name type="scientific">Pseudonocardia yuanmonensis</name>
    <dbReference type="NCBI Taxonomy" id="1095914"/>
    <lineage>
        <taxon>Bacteria</taxon>
        <taxon>Bacillati</taxon>
        <taxon>Actinomycetota</taxon>
        <taxon>Actinomycetes</taxon>
        <taxon>Pseudonocardiales</taxon>
        <taxon>Pseudonocardiaceae</taxon>
        <taxon>Pseudonocardia</taxon>
    </lineage>
</organism>
<evidence type="ECO:0000256" key="1">
    <source>
        <dbReference type="SAM" id="MobiDB-lite"/>
    </source>
</evidence>
<sequence length="93" mass="10145">MYGLSESNVRPERASTDLPPMKSFNSSRDVVIDLSYRRVGIRYGPVPGCGLRRRTTEDARDRGGPPISADRRCGSVPCEISGTRHGRSPALNG</sequence>
<feature type="region of interest" description="Disordered" evidence="1">
    <location>
        <begin position="1"/>
        <end position="25"/>
    </location>
</feature>
<protein>
    <submittedName>
        <fullName evidence="2">Uncharacterized protein</fullName>
    </submittedName>
</protein>
<evidence type="ECO:0000313" key="2">
    <source>
        <dbReference type="EMBL" id="GAA4684554.1"/>
    </source>
</evidence>
<proteinExistence type="predicted"/>
<name>A0ABP8WA34_9PSEU</name>
<comment type="caution">
    <text evidence="2">The sequence shown here is derived from an EMBL/GenBank/DDBJ whole genome shotgun (WGS) entry which is preliminary data.</text>
</comment>
<evidence type="ECO:0000313" key="3">
    <source>
        <dbReference type="Proteomes" id="UP001500325"/>
    </source>
</evidence>
<reference evidence="3" key="1">
    <citation type="journal article" date="2019" name="Int. J. Syst. Evol. Microbiol.">
        <title>The Global Catalogue of Microorganisms (GCM) 10K type strain sequencing project: providing services to taxonomists for standard genome sequencing and annotation.</title>
        <authorList>
            <consortium name="The Broad Institute Genomics Platform"/>
            <consortium name="The Broad Institute Genome Sequencing Center for Infectious Disease"/>
            <person name="Wu L."/>
            <person name="Ma J."/>
        </authorList>
    </citation>
    <scope>NUCLEOTIDE SEQUENCE [LARGE SCALE GENOMIC DNA]</scope>
    <source>
        <strain evidence="3">JCM 18055</strain>
    </source>
</reference>
<accession>A0ABP8WA34</accession>
<gene>
    <name evidence="2" type="ORF">GCM10023215_19250</name>
</gene>
<keyword evidence="3" id="KW-1185">Reference proteome</keyword>
<dbReference type="EMBL" id="BAABIC010000005">
    <property type="protein sequence ID" value="GAA4684554.1"/>
    <property type="molecule type" value="Genomic_DNA"/>
</dbReference>